<dbReference type="SUPFAM" id="SSF55979">
    <property type="entry name" value="DNA clamp"/>
    <property type="match status" value="1"/>
</dbReference>
<dbReference type="RefSeq" id="XP_065661017.1">
    <property type="nucleotide sequence ID" value="XM_065804945.1"/>
</dbReference>
<dbReference type="InterPro" id="IPR046938">
    <property type="entry name" value="DNA_clamp_sf"/>
</dbReference>
<dbReference type="PANTHER" id="PTHR15237">
    <property type="entry name" value="DNA REPAIR PROTEIN RAD9"/>
    <property type="match status" value="1"/>
</dbReference>
<evidence type="ECO:0000313" key="4">
    <source>
        <dbReference type="RefSeq" id="XP_065661017.1"/>
    </source>
</evidence>
<dbReference type="Proteomes" id="UP001652625">
    <property type="component" value="Chromosome 09"/>
</dbReference>
<comment type="similarity">
    <text evidence="1 2">Belongs to the rad9 family.</text>
</comment>
<dbReference type="Gene3D" id="3.70.10.10">
    <property type="match status" value="1"/>
</dbReference>
<sequence>MKCIISNSYLKLFGRSIHCLSKIGDELFLEALNDGLALRSVNSSRSAYACFNFTRVFFYEYDQGCEFIDNSNPAEMLKCKLSMKSCLNIFKSLQSIEKNVDQCKIEFRPDECRLIFTLFCKYGITKTYNLTYQESESLQAIFSKELCPNMIVAQSKVLQDTVLNFPNNCEEIVLTVCPQFVKIKNYVEPTEPDFSKVVNTEMTLAPEEFDNFQIGIDTEVTFCLKELRAILAFTEFVNQPLALHFEHPGKPIIFALDNDEVYEGHFVMATLCENNSFTQQSNVSVNLHTSSIQTDVKAVKSSSTVNLSSALKNSSAFDSSKHIRKEVLTKNNLKRENFQKSKGQVNFDNNCAEEDADPFFSESCPYTEFMKVPSTSSVTNSLSSSFINLQTSINDNVTKEAYSKTPHSPVKKKSKFFDDTDTTEYVKNKEIQLLCADTDDESN</sequence>
<dbReference type="InterPro" id="IPR007268">
    <property type="entry name" value="Rad9/Ddc1"/>
</dbReference>
<gene>
    <name evidence="4" type="primary">LOC100201992</name>
</gene>
<reference evidence="4" key="1">
    <citation type="submission" date="2025-08" db="UniProtKB">
        <authorList>
            <consortium name="RefSeq"/>
        </authorList>
    </citation>
    <scope>IDENTIFICATION</scope>
</reference>
<evidence type="ECO:0000256" key="1">
    <source>
        <dbReference type="ARBA" id="ARBA00008494"/>
    </source>
</evidence>
<evidence type="ECO:0000313" key="3">
    <source>
        <dbReference type="Proteomes" id="UP001652625"/>
    </source>
</evidence>
<evidence type="ECO:0000256" key="2">
    <source>
        <dbReference type="PIRNR" id="PIRNR009303"/>
    </source>
</evidence>
<dbReference type="PIRSF" id="PIRSF009303">
    <property type="entry name" value="Cell_cycle_RAD9"/>
    <property type="match status" value="1"/>
</dbReference>
<dbReference type="InterPro" id="IPR026584">
    <property type="entry name" value="Rad9"/>
</dbReference>
<accession>A0ABM4CH20</accession>
<dbReference type="CDD" id="cd00577">
    <property type="entry name" value="PCNA"/>
    <property type="match status" value="1"/>
</dbReference>
<protein>
    <recommendedName>
        <fullName evidence="2">Cell cycle checkpoint control protein</fullName>
    </recommendedName>
</protein>
<organism evidence="3 4">
    <name type="scientific">Hydra vulgaris</name>
    <name type="common">Hydra</name>
    <name type="synonym">Hydra attenuata</name>
    <dbReference type="NCBI Taxonomy" id="6087"/>
    <lineage>
        <taxon>Eukaryota</taxon>
        <taxon>Metazoa</taxon>
        <taxon>Cnidaria</taxon>
        <taxon>Hydrozoa</taxon>
        <taxon>Hydroidolina</taxon>
        <taxon>Anthoathecata</taxon>
        <taxon>Aplanulata</taxon>
        <taxon>Hydridae</taxon>
        <taxon>Hydra</taxon>
    </lineage>
</organism>
<keyword evidence="3" id="KW-1185">Reference proteome</keyword>
<dbReference type="Pfam" id="PF04139">
    <property type="entry name" value="Rad9"/>
    <property type="match status" value="1"/>
</dbReference>
<name>A0ABM4CH20_HYDVU</name>
<proteinExistence type="inferred from homology"/>
<dbReference type="PANTHER" id="PTHR15237:SF0">
    <property type="entry name" value="CELL CYCLE CHECKPOINT CONTROL PROTEIN"/>
    <property type="match status" value="1"/>
</dbReference>
<dbReference type="GeneID" id="100201992"/>